<accession>A0A5A9ZTF2</accession>
<protein>
    <submittedName>
        <fullName evidence="1">Helix-turn-helix transcriptional regulator</fullName>
    </submittedName>
</protein>
<proteinExistence type="predicted"/>
<reference evidence="1 2" key="1">
    <citation type="submission" date="2019-07" db="EMBL/GenBank/DDBJ databases">
        <title>Aquicoccus porphyridii gen. nov., sp. nov., isolated from a small marine red alga, Porphyridium marinum.</title>
        <authorList>
            <person name="Liu L."/>
        </authorList>
    </citation>
    <scope>NUCLEOTIDE SEQUENCE [LARGE SCALE GENOMIC DNA]</scope>
    <source>
        <strain evidence="1 2">L1 8-17</strain>
    </source>
</reference>
<dbReference type="InterPro" id="IPR009057">
    <property type="entry name" value="Homeodomain-like_sf"/>
</dbReference>
<sequence length="194" mass="20815">MGRKAGFTDQSVFAAMASGIADGVMPGIKDISRASRVSIGSLYHRFGSYEGLLAETWAWSEGAYLRGVVSHLHNTQGVRGGLRAALYMPRFARKETTAAPVLISGQRAVLRHAALAQDTRTRASDILEGIDTALTGFAQRYGLRRDEAELALIEYPRTVVAVQLGHGGLDGSADALVRAAFWATINAQQQQKAA</sequence>
<comment type="caution">
    <text evidence="1">The sequence shown here is derived from an EMBL/GenBank/DDBJ whole genome shotgun (WGS) entry which is preliminary data.</text>
</comment>
<evidence type="ECO:0000313" key="1">
    <source>
        <dbReference type="EMBL" id="KAA0920643.1"/>
    </source>
</evidence>
<dbReference type="Gene3D" id="1.10.357.10">
    <property type="entry name" value="Tetracycline Repressor, domain 2"/>
    <property type="match status" value="1"/>
</dbReference>
<gene>
    <name evidence="1" type="ORF">FLO80_00210</name>
</gene>
<organism evidence="1 2">
    <name type="scientific">Aquicoccus porphyridii</name>
    <dbReference type="NCBI Taxonomy" id="1852029"/>
    <lineage>
        <taxon>Bacteria</taxon>
        <taxon>Pseudomonadati</taxon>
        <taxon>Pseudomonadota</taxon>
        <taxon>Alphaproteobacteria</taxon>
        <taxon>Rhodobacterales</taxon>
        <taxon>Paracoccaceae</taxon>
        <taxon>Aquicoccus</taxon>
    </lineage>
</organism>
<evidence type="ECO:0000313" key="2">
    <source>
        <dbReference type="Proteomes" id="UP000325291"/>
    </source>
</evidence>
<dbReference type="EMBL" id="VINQ01000001">
    <property type="protein sequence ID" value="KAA0920643.1"/>
    <property type="molecule type" value="Genomic_DNA"/>
</dbReference>
<dbReference type="RefSeq" id="WP_111362325.1">
    <property type="nucleotide sequence ID" value="NZ_VINQ01000001.1"/>
</dbReference>
<dbReference type="SUPFAM" id="SSF46689">
    <property type="entry name" value="Homeodomain-like"/>
    <property type="match status" value="1"/>
</dbReference>
<name>A0A5A9ZTF2_9RHOB</name>
<keyword evidence="2" id="KW-1185">Reference proteome</keyword>
<dbReference type="Proteomes" id="UP000325291">
    <property type="component" value="Unassembled WGS sequence"/>
</dbReference>
<dbReference type="AlphaFoldDB" id="A0A5A9ZTF2"/>